<feature type="transmembrane region" description="Helical" evidence="5">
    <location>
        <begin position="32"/>
        <end position="52"/>
    </location>
</feature>
<dbReference type="RefSeq" id="WP_014998799.1">
    <property type="nucleotide sequence ID" value="NZ_JWLW01000065.1"/>
</dbReference>
<comment type="caution">
    <text evidence="6">The sequence shown here is derived from an EMBL/GenBank/DDBJ whole genome shotgun (WGS) entry which is preliminary data.</text>
</comment>
<dbReference type="Proteomes" id="UP000031197">
    <property type="component" value="Unassembled WGS sequence"/>
</dbReference>
<dbReference type="OrthoDB" id="9810601at2"/>
<keyword evidence="3 5" id="KW-1133">Transmembrane helix</keyword>
<organism evidence="6 7">
    <name type="scientific">Alteromonas marina</name>
    <dbReference type="NCBI Taxonomy" id="203795"/>
    <lineage>
        <taxon>Bacteria</taxon>
        <taxon>Pseudomonadati</taxon>
        <taxon>Pseudomonadota</taxon>
        <taxon>Gammaproteobacteria</taxon>
        <taxon>Alteromonadales</taxon>
        <taxon>Alteromonadaceae</taxon>
        <taxon>Alteromonas/Salinimonas group</taxon>
        <taxon>Alteromonas</taxon>
    </lineage>
</organism>
<keyword evidence="7" id="KW-1185">Reference proteome</keyword>
<comment type="subcellular location">
    <subcellularLocation>
        <location evidence="1">Membrane</location>
        <topology evidence="1">Multi-pass membrane protein</topology>
    </subcellularLocation>
</comment>
<name>A0A0B3Y7E7_9ALTE</name>
<dbReference type="PANTHER" id="PTHR36926:SF1">
    <property type="entry name" value="COLICIN V PRODUCTION PROTEIN"/>
    <property type="match status" value="1"/>
</dbReference>
<dbReference type="PANTHER" id="PTHR36926">
    <property type="entry name" value="COLICIN V PRODUCTION PROTEIN"/>
    <property type="match status" value="1"/>
</dbReference>
<evidence type="ECO:0000256" key="2">
    <source>
        <dbReference type="ARBA" id="ARBA00022692"/>
    </source>
</evidence>
<reference evidence="6 7" key="1">
    <citation type="submission" date="2014-12" db="EMBL/GenBank/DDBJ databases">
        <title>Genome sequencing of Alteromonas marina AD001.</title>
        <authorList>
            <person name="Adrian T.G.S."/>
            <person name="Chan K.G."/>
        </authorList>
    </citation>
    <scope>NUCLEOTIDE SEQUENCE [LARGE SCALE GENOMIC DNA]</scope>
    <source>
        <strain evidence="6 7">AD001</strain>
    </source>
</reference>
<dbReference type="GO" id="GO:0009403">
    <property type="term" value="P:toxin biosynthetic process"/>
    <property type="evidence" value="ECO:0007669"/>
    <property type="project" value="InterPro"/>
</dbReference>
<feature type="transmembrane region" description="Helical" evidence="5">
    <location>
        <begin position="100"/>
        <end position="119"/>
    </location>
</feature>
<sequence>MNWVDFSILGIIAVSTLISLIRGFVKEAISLVVWFAALFISSNFYADLAVYFTAIDDPYLKNGAAIAALFVTTLILGGMINYVISQLVQATGLSGTDRALGIVFGALRGVLIVSALLFFMDTFTGAASSDWWQSSVLIPEFGVIIEWFFSYVKDSSSFLNPA</sequence>
<dbReference type="InterPro" id="IPR003825">
    <property type="entry name" value="Colicin-V_CvpA"/>
</dbReference>
<dbReference type="GO" id="GO:0016020">
    <property type="term" value="C:membrane"/>
    <property type="evidence" value="ECO:0007669"/>
    <property type="project" value="UniProtKB-SubCell"/>
</dbReference>
<feature type="transmembrane region" description="Helical" evidence="5">
    <location>
        <begin position="64"/>
        <end position="88"/>
    </location>
</feature>
<evidence type="ECO:0000256" key="1">
    <source>
        <dbReference type="ARBA" id="ARBA00004141"/>
    </source>
</evidence>
<accession>A0A0B3Y7E7</accession>
<dbReference type="AlphaFoldDB" id="A0A0B3Y7E7"/>
<keyword evidence="2 5" id="KW-0812">Transmembrane</keyword>
<gene>
    <name evidence="6" type="ORF">RJ41_15190</name>
</gene>
<dbReference type="EMBL" id="JWLW01000065">
    <property type="protein sequence ID" value="KHT44917.1"/>
    <property type="molecule type" value="Genomic_DNA"/>
</dbReference>
<protein>
    <submittedName>
        <fullName evidence="6">Bacteriocin production protein</fullName>
    </submittedName>
</protein>
<evidence type="ECO:0000313" key="6">
    <source>
        <dbReference type="EMBL" id="KHT44917.1"/>
    </source>
</evidence>
<evidence type="ECO:0000256" key="3">
    <source>
        <dbReference type="ARBA" id="ARBA00022989"/>
    </source>
</evidence>
<dbReference type="InterPro" id="IPR052719">
    <property type="entry name" value="CvpA-like"/>
</dbReference>
<feature type="transmembrane region" description="Helical" evidence="5">
    <location>
        <begin position="6"/>
        <end position="25"/>
    </location>
</feature>
<evidence type="ECO:0000256" key="4">
    <source>
        <dbReference type="ARBA" id="ARBA00023136"/>
    </source>
</evidence>
<keyword evidence="4 5" id="KW-0472">Membrane</keyword>
<dbReference type="Pfam" id="PF02674">
    <property type="entry name" value="Colicin_V"/>
    <property type="match status" value="1"/>
</dbReference>
<evidence type="ECO:0000256" key="5">
    <source>
        <dbReference type="SAM" id="Phobius"/>
    </source>
</evidence>
<evidence type="ECO:0000313" key="7">
    <source>
        <dbReference type="Proteomes" id="UP000031197"/>
    </source>
</evidence>
<proteinExistence type="predicted"/>